<accession>A0A1X0CLN5</accession>
<evidence type="ECO:0000313" key="2">
    <source>
        <dbReference type="Proteomes" id="UP000192801"/>
    </source>
</evidence>
<dbReference type="Proteomes" id="UP000192801">
    <property type="component" value="Unassembled WGS sequence"/>
</dbReference>
<feature type="non-terminal residue" evidence="1">
    <location>
        <position position="71"/>
    </location>
</feature>
<name>A0A1X0CLN5_9MYCO</name>
<sequence>MPVPDVHDPQLWLREPDAELAEFRRSCPVARHPDGRFWVVPGHHEISEMSKDPETYSSSKGVLIGDLKRTV</sequence>
<dbReference type="Gene3D" id="1.10.630.10">
    <property type="entry name" value="Cytochrome P450"/>
    <property type="match status" value="1"/>
</dbReference>
<dbReference type="AlphaFoldDB" id="A0A1X0CLN5"/>
<dbReference type="GO" id="GO:0005506">
    <property type="term" value="F:iron ion binding"/>
    <property type="evidence" value="ECO:0007669"/>
    <property type="project" value="InterPro"/>
</dbReference>
<evidence type="ECO:0008006" key="3">
    <source>
        <dbReference type="Google" id="ProtNLM"/>
    </source>
</evidence>
<keyword evidence="2" id="KW-1185">Reference proteome</keyword>
<reference evidence="1 2" key="1">
    <citation type="submission" date="2016-12" db="EMBL/GenBank/DDBJ databases">
        <title>The new phylogeny of genus Mycobacterium.</title>
        <authorList>
            <person name="Tortoli E."/>
            <person name="Trovato A."/>
            <person name="Cirillo D.M."/>
        </authorList>
    </citation>
    <scope>NUCLEOTIDE SEQUENCE [LARGE SCALE GENOMIC DNA]</scope>
    <source>
        <strain evidence="1 2">DSM 45130</strain>
    </source>
</reference>
<dbReference type="GO" id="GO:0016705">
    <property type="term" value="F:oxidoreductase activity, acting on paired donors, with incorporation or reduction of molecular oxygen"/>
    <property type="evidence" value="ECO:0007669"/>
    <property type="project" value="InterPro"/>
</dbReference>
<dbReference type="InterPro" id="IPR036396">
    <property type="entry name" value="Cyt_P450_sf"/>
</dbReference>
<comment type="caution">
    <text evidence="1">The sequence shown here is derived from an EMBL/GenBank/DDBJ whole genome shotgun (WGS) entry which is preliminary data.</text>
</comment>
<gene>
    <name evidence="1" type="ORF">BST26_21375</name>
</gene>
<dbReference type="GO" id="GO:0004497">
    <property type="term" value="F:monooxygenase activity"/>
    <property type="evidence" value="ECO:0007669"/>
    <property type="project" value="InterPro"/>
</dbReference>
<proteinExistence type="predicted"/>
<dbReference type="GO" id="GO:0020037">
    <property type="term" value="F:heme binding"/>
    <property type="evidence" value="ECO:0007669"/>
    <property type="project" value="InterPro"/>
</dbReference>
<organism evidence="1 2">
    <name type="scientific">Mycolicibacterium insubricum</name>
    <dbReference type="NCBI Taxonomy" id="444597"/>
    <lineage>
        <taxon>Bacteria</taxon>
        <taxon>Bacillati</taxon>
        <taxon>Actinomycetota</taxon>
        <taxon>Actinomycetes</taxon>
        <taxon>Mycobacteriales</taxon>
        <taxon>Mycobacteriaceae</taxon>
        <taxon>Mycolicibacterium</taxon>
    </lineage>
</organism>
<dbReference type="STRING" id="444597.BST26_21375"/>
<protein>
    <recommendedName>
        <fullName evidence="3">Cytochrome P450</fullName>
    </recommendedName>
</protein>
<evidence type="ECO:0000313" key="1">
    <source>
        <dbReference type="EMBL" id="ORA61096.1"/>
    </source>
</evidence>
<dbReference type="EMBL" id="MVHS01000107">
    <property type="protein sequence ID" value="ORA61096.1"/>
    <property type="molecule type" value="Genomic_DNA"/>
</dbReference>